<feature type="domain" description="Major facilitator superfamily (MFS) profile" evidence="9">
    <location>
        <begin position="29"/>
        <end position="519"/>
    </location>
</feature>
<dbReference type="Gene3D" id="1.20.1250.20">
    <property type="entry name" value="MFS general substrate transporter like domains"/>
    <property type="match status" value="1"/>
</dbReference>
<feature type="transmembrane region" description="Helical" evidence="8">
    <location>
        <begin position="383"/>
        <end position="404"/>
    </location>
</feature>
<sequence>MPELSSTTQPPHSSDATQNTRHGVRFWGIFVSLCLLAFISALGVSIISTALPTITAEIGGATQYVWIANSFVIASSILQPLFGQLADIFGRQPPLVVCVAVFILGSGIGGGAHNVALLITGRTIQGIGAGGVYVLIDIVCCDLVPLRDRGKYLGLMFSWAGLAAALGPPVGGALAQANWRWVLWINIPICGVALGALLAFMRVGKRGEHSKRTMTSRLKQIDYLGTAIFIPSIFAVLYRLIMGGVIHPWSSWRIIVPLVLGVLGWIAFHIQQHLFASHASMPSRLFSNRTSATAFLLTFLSSVLIQSVTYFLPIYFQGVLNTTVLESGTYFLPYAIGSLFAAVLGGGLLSKLGAYRPLHAGAFAISAVSFGFFTLLNSGTSRVAWAFFQLISALGTGITMSIMLPAIMAGLPESDVASSSATYSFIRNFGLIWGITVPGIMFNAAVDNNLHLVDNPTLRGVLRGGGAYAFASQAHGLRGTFDAAVWHQVTEVYTRALRAIWWFGLSISIVSLFAVAGERGLELRKDLETEYGLEEKEPEKGEVEQEAVDQREEKHGQTAIDSEVKITAAS</sequence>
<dbReference type="InterPro" id="IPR020846">
    <property type="entry name" value="MFS_dom"/>
</dbReference>
<accession>A0ABY0HD26</accession>
<feature type="transmembrane region" description="Helical" evidence="8">
    <location>
        <begin position="425"/>
        <end position="446"/>
    </location>
</feature>
<dbReference type="EMBL" id="QJNS01000066">
    <property type="protein sequence ID" value="RYO89838.1"/>
    <property type="molecule type" value="Genomic_DNA"/>
</dbReference>
<feature type="transmembrane region" description="Helical" evidence="8">
    <location>
        <begin position="26"/>
        <end position="51"/>
    </location>
</feature>
<protein>
    <recommendedName>
        <fullName evidence="9">Major facilitator superfamily (MFS) profile domain-containing protein</fullName>
    </recommendedName>
</protein>
<comment type="caution">
    <text evidence="10">The sequence shown here is derived from an EMBL/GenBank/DDBJ whole genome shotgun (WGS) entry which is preliminary data.</text>
</comment>
<dbReference type="Proteomes" id="UP000294003">
    <property type="component" value="Unassembled WGS sequence"/>
</dbReference>
<dbReference type="SUPFAM" id="SSF103473">
    <property type="entry name" value="MFS general substrate transporter"/>
    <property type="match status" value="1"/>
</dbReference>
<feature type="transmembrane region" description="Helical" evidence="8">
    <location>
        <begin position="357"/>
        <end position="377"/>
    </location>
</feature>
<dbReference type="PANTHER" id="PTHR23501">
    <property type="entry name" value="MAJOR FACILITATOR SUPERFAMILY"/>
    <property type="match status" value="1"/>
</dbReference>
<keyword evidence="6" id="KW-0325">Glycoprotein</keyword>
<comment type="subcellular location">
    <subcellularLocation>
        <location evidence="1">Membrane</location>
        <topology evidence="1">Multi-pass membrane protein</topology>
    </subcellularLocation>
</comment>
<dbReference type="Gene3D" id="1.20.1720.10">
    <property type="entry name" value="Multidrug resistance protein D"/>
    <property type="match status" value="1"/>
</dbReference>
<evidence type="ECO:0000256" key="3">
    <source>
        <dbReference type="ARBA" id="ARBA00022692"/>
    </source>
</evidence>
<keyword evidence="2" id="KW-0813">Transport</keyword>
<feature type="transmembrane region" description="Helical" evidence="8">
    <location>
        <begin position="124"/>
        <end position="145"/>
    </location>
</feature>
<evidence type="ECO:0000256" key="4">
    <source>
        <dbReference type="ARBA" id="ARBA00022989"/>
    </source>
</evidence>
<feature type="transmembrane region" description="Helical" evidence="8">
    <location>
        <begin position="252"/>
        <end position="270"/>
    </location>
</feature>
<reference evidence="10 11" key="1">
    <citation type="submission" date="2018-06" db="EMBL/GenBank/DDBJ databases">
        <title>Complete Genomes of Monosporascus.</title>
        <authorList>
            <person name="Robinson A.J."/>
            <person name="Natvig D.O."/>
        </authorList>
    </citation>
    <scope>NUCLEOTIDE SEQUENCE [LARGE SCALE GENOMIC DNA]</scope>
    <source>
        <strain evidence="10 11">CBS 609.92</strain>
    </source>
</reference>
<keyword evidence="5 8" id="KW-0472">Membrane</keyword>
<evidence type="ECO:0000313" key="11">
    <source>
        <dbReference type="Proteomes" id="UP000294003"/>
    </source>
</evidence>
<dbReference type="InterPro" id="IPR036259">
    <property type="entry name" value="MFS_trans_sf"/>
</dbReference>
<dbReference type="PRINTS" id="PR01036">
    <property type="entry name" value="TCRTETB"/>
</dbReference>
<evidence type="ECO:0000313" key="10">
    <source>
        <dbReference type="EMBL" id="RYO89838.1"/>
    </source>
</evidence>
<feature type="transmembrane region" description="Helical" evidence="8">
    <location>
        <begin position="152"/>
        <end position="175"/>
    </location>
</feature>
<feature type="transmembrane region" description="Helical" evidence="8">
    <location>
        <begin position="221"/>
        <end position="240"/>
    </location>
</feature>
<dbReference type="Pfam" id="PF07690">
    <property type="entry name" value="MFS_1"/>
    <property type="match status" value="1"/>
</dbReference>
<proteinExistence type="predicted"/>
<evidence type="ECO:0000256" key="5">
    <source>
        <dbReference type="ARBA" id="ARBA00023136"/>
    </source>
</evidence>
<feature type="region of interest" description="Disordered" evidence="7">
    <location>
        <begin position="532"/>
        <end position="570"/>
    </location>
</feature>
<keyword evidence="11" id="KW-1185">Reference proteome</keyword>
<dbReference type="InterPro" id="IPR011701">
    <property type="entry name" value="MFS"/>
</dbReference>
<dbReference type="PROSITE" id="PS50850">
    <property type="entry name" value="MFS"/>
    <property type="match status" value="1"/>
</dbReference>
<feature type="transmembrane region" description="Helical" evidence="8">
    <location>
        <begin position="63"/>
        <end position="82"/>
    </location>
</feature>
<keyword evidence="3 8" id="KW-0812">Transmembrane</keyword>
<feature type="transmembrane region" description="Helical" evidence="8">
    <location>
        <begin position="94"/>
        <end position="112"/>
    </location>
</feature>
<evidence type="ECO:0000256" key="1">
    <source>
        <dbReference type="ARBA" id="ARBA00004141"/>
    </source>
</evidence>
<dbReference type="PANTHER" id="PTHR23501:SF187">
    <property type="entry name" value="MAJOR FACILITATOR SUPERFAMILY (MFS) PROFILE DOMAIN-CONTAINING PROTEIN"/>
    <property type="match status" value="1"/>
</dbReference>
<feature type="transmembrane region" description="Helical" evidence="8">
    <location>
        <begin position="499"/>
        <end position="517"/>
    </location>
</feature>
<evidence type="ECO:0000256" key="8">
    <source>
        <dbReference type="SAM" id="Phobius"/>
    </source>
</evidence>
<feature type="transmembrane region" description="Helical" evidence="8">
    <location>
        <begin position="291"/>
        <end position="311"/>
    </location>
</feature>
<feature type="compositionally biased region" description="Basic and acidic residues" evidence="7">
    <location>
        <begin position="532"/>
        <end position="556"/>
    </location>
</feature>
<keyword evidence="4 8" id="KW-1133">Transmembrane helix</keyword>
<evidence type="ECO:0000256" key="6">
    <source>
        <dbReference type="ARBA" id="ARBA00023180"/>
    </source>
</evidence>
<evidence type="ECO:0000256" key="2">
    <source>
        <dbReference type="ARBA" id="ARBA00022448"/>
    </source>
</evidence>
<evidence type="ECO:0000256" key="7">
    <source>
        <dbReference type="SAM" id="MobiDB-lite"/>
    </source>
</evidence>
<evidence type="ECO:0000259" key="9">
    <source>
        <dbReference type="PROSITE" id="PS50850"/>
    </source>
</evidence>
<name>A0ABY0HD26_9PEZI</name>
<feature type="transmembrane region" description="Helical" evidence="8">
    <location>
        <begin position="181"/>
        <end position="200"/>
    </location>
</feature>
<organism evidence="10 11">
    <name type="scientific">Monosporascus cannonballus</name>
    <dbReference type="NCBI Taxonomy" id="155416"/>
    <lineage>
        <taxon>Eukaryota</taxon>
        <taxon>Fungi</taxon>
        <taxon>Dikarya</taxon>
        <taxon>Ascomycota</taxon>
        <taxon>Pezizomycotina</taxon>
        <taxon>Sordariomycetes</taxon>
        <taxon>Xylariomycetidae</taxon>
        <taxon>Xylariales</taxon>
        <taxon>Xylariales incertae sedis</taxon>
        <taxon>Monosporascus</taxon>
    </lineage>
</organism>
<gene>
    <name evidence="10" type="ORF">DL762_003022</name>
</gene>
<feature type="transmembrane region" description="Helical" evidence="8">
    <location>
        <begin position="331"/>
        <end position="350"/>
    </location>
</feature>